<dbReference type="Proteomes" id="UP001152795">
    <property type="component" value="Unassembled WGS sequence"/>
</dbReference>
<comment type="caution">
    <text evidence="2">The sequence shown here is derived from an EMBL/GenBank/DDBJ whole genome shotgun (WGS) entry which is preliminary data.</text>
</comment>
<organism evidence="2 3">
    <name type="scientific">Paramuricea clavata</name>
    <name type="common">Red gorgonian</name>
    <name type="synonym">Violescent sea-whip</name>
    <dbReference type="NCBI Taxonomy" id="317549"/>
    <lineage>
        <taxon>Eukaryota</taxon>
        <taxon>Metazoa</taxon>
        <taxon>Cnidaria</taxon>
        <taxon>Anthozoa</taxon>
        <taxon>Octocorallia</taxon>
        <taxon>Malacalcyonacea</taxon>
        <taxon>Plexauridae</taxon>
        <taxon>Paramuricea</taxon>
    </lineage>
</organism>
<accession>A0A6S7G0C0</accession>
<sequence length="128" mass="13885">MPLDRLRVRSLACRTYVRLIVIAVGCPAGRHGYGCLYHCECPGTICDHVTGKCICNSGTTGIACEKGCKITHYGVKCSNKCECLPNGGCHFSSGTCKCDEQHFGAKCSHNVDKIENAHFPVYVFKPAL</sequence>
<protein>
    <submittedName>
        <fullName evidence="2">Uncharacterized protein</fullName>
    </submittedName>
</protein>
<dbReference type="InterPro" id="IPR042635">
    <property type="entry name" value="MEGF10/SREC1/2-like"/>
</dbReference>
<dbReference type="InterPro" id="IPR002049">
    <property type="entry name" value="LE_dom"/>
</dbReference>
<reference evidence="2" key="1">
    <citation type="submission" date="2020-04" db="EMBL/GenBank/DDBJ databases">
        <authorList>
            <person name="Alioto T."/>
            <person name="Alioto T."/>
            <person name="Gomez Garrido J."/>
        </authorList>
    </citation>
    <scope>NUCLEOTIDE SEQUENCE</scope>
    <source>
        <strain evidence="2">A484AB</strain>
    </source>
</reference>
<dbReference type="PANTHER" id="PTHR24043">
    <property type="entry name" value="SCAVENGER RECEPTOR CLASS F"/>
    <property type="match status" value="1"/>
</dbReference>
<dbReference type="Pfam" id="PF00053">
    <property type="entry name" value="EGF_laminin"/>
    <property type="match status" value="1"/>
</dbReference>
<dbReference type="OrthoDB" id="18487at2759"/>
<evidence type="ECO:0000313" key="2">
    <source>
        <dbReference type="EMBL" id="CAB3985155.1"/>
    </source>
</evidence>
<keyword evidence="3" id="KW-1185">Reference proteome</keyword>
<evidence type="ECO:0000313" key="3">
    <source>
        <dbReference type="Proteomes" id="UP001152795"/>
    </source>
</evidence>
<keyword evidence="1" id="KW-0245">EGF-like domain</keyword>
<dbReference type="GO" id="GO:0005044">
    <property type="term" value="F:scavenger receptor activity"/>
    <property type="evidence" value="ECO:0007669"/>
    <property type="project" value="InterPro"/>
</dbReference>
<dbReference type="Gene3D" id="2.170.300.10">
    <property type="entry name" value="Tie2 ligand-binding domain superfamily"/>
    <property type="match status" value="1"/>
</dbReference>
<proteinExistence type="predicted"/>
<gene>
    <name evidence="2" type="ORF">PACLA_8A072833</name>
</gene>
<dbReference type="EMBL" id="CACRXK020000834">
    <property type="protein sequence ID" value="CAB3985155.1"/>
    <property type="molecule type" value="Genomic_DNA"/>
</dbReference>
<evidence type="ECO:0000256" key="1">
    <source>
        <dbReference type="ARBA" id="ARBA00022536"/>
    </source>
</evidence>
<dbReference type="AlphaFoldDB" id="A0A6S7G0C0"/>
<name>A0A6S7G0C0_PARCT</name>